<keyword evidence="2" id="KW-1185">Reference proteome</keyword>
<accession>A0A0G4MIK6</accession>
<protein>
    <submittedName>
        <fullName evidence="1">Uncharacterized protein</fullName>
    </submittedName>
</protein>
<evidence type="ECO:0000313" key="2">
    <source>
        <dbReference type="Proteomes" id="UP000044602"/>
    </source>
</evidence>
<sequence length="9" mass="1184">MRGLEIYRF</sequence>
<evidence type="ECO:0000313" key="1">
    <source>
        <dbReference type="EMBL" id="CRK33987.1"/>
    </source>
</evidence>
<dbReference type="Proteomes" id="UP000044602">
    <property type="component" value="Unassembled WGS sequence"/>
</dbReference>
<organism evidence="1 2">
    <name type="scientific">Verticillium longisporum</name>
    <name type="common">Verticillium dahliae var. longisporum</name>
    <dbReference type="NCBI Taxonomy" id="100787"/>
    <lineage>
        <taxon>Eukaryota</taxon>
        <taxon>Fungi</taxon>
        <taxon>Dikarya</taxon>
        <taxon>Ascomycota</taxon>
        <taxon>Pezizomycotina</taxon>
        <taxon>Sordariomycetes</taxon>
        <taxon>Hypocreomycetidae</taxon>
        <taxon>Glomerellales</taxon>
        <taxon>Plectosphaerellaceae</taxon>
        <taxon>Verticillium</taxon>
    </lineage>
</organism>
<dbReference type="EMBL" id="CVQH01022750">
    <property type="protein sequence ID" value="CRK33987.1"/>
    <property type="molecule type" value="Genomic_DNA"/>
</dbReference>
<gene>
    <name evidence="1" type="ORF">BN1708_006242</name>
</gene>
<proteinExistence type="predicted"/>
<reference evidence="1 2" key="1">
    <citation type="submission" date="2015-05" db="EMBL/GenBank/DDBJ databases">
        <authorList>
            <person name="Wang D.B."/>
            <person name="Wang M."/>
        </authorList>
    </citation>
    <scope>NUCLEOTIDE SEQUENCE [LARGE SCALE GENOMIC DNA]</scope>
    <source>
        <strain evidence="1">VL1</strain>
    </source>
</reference>
<name>A0A0G4MIK6_VERLO</name>